<reference evidence="7" key="1">
    <citation type="submission" date="2019-06" db="EMBL/GenBank/DDBJ databases">
        <authorList>
            <person name="Zheng W."/>
        </authorList>
    </citation>
    <scope>NUCLEOTIDE SEQUENCE</scope>
    <source>
        <strain evidence="7">QDHG01</strain>
    </source>
</reference>
<keyword evidence="8" id="KW-1185">Reference proteome</keyword>
<dbReference type="GO" id="GO:0003677">
    <property type="term" value="F:DNA binding"/>
    <property type="evidence" value="ECO:0007669"/>
    <property type="project" value="UniProtKB-KW"/>
</dbReference>
<evidence type="ECO:0000259" key="6">
    <source>
        <dbReference type="PROSITE" id="PS51032"/>
    </source>
</evidence>
<evidence type="ECO:0000256" key="2">
    <source>
        <dbReference type="ARBA" id="ARBA00023015"/>
    </source>
</evidence>
<dbReference type="EMBL" id="RRYP01010747">
    <property type="protein sequence ID" value="TNV78187.1"/>
    <property type="molecule type" value="Genomic_DNA"/>
</dbReference>
<evidence type="ECO:0000313" key="7">
    <source>
        <dbReference type="EMBL" id="TNV78187.1"/>
    </source>
</evidence>
<comment type="caution">
    <text evidence="7">The sequence shown here is derived from an EMBL/GenBank/DDBJ whole genome shotgun (WGS) entry which is preliminary data.</text>
</comment>
<dbReference type="OrthoDB" id="1863098at2759"/>
<dbReference type="PROSITE" id="PS51032">
    <property type="entry name" value="AP2_ERF"/>
    <property type="match status" value="1"/>
</dbReference>
<dbReference type="InterPro" id="IPR016177">
    <property type="entry name" value="DNA-bd_dom_sf"/>
</dbReference>
<dbReference type="Proteomes" id="UP000785679">
    <property type="component" value="Unassembled WGS sequence"/>
</dbReference>
<dbReference type="Gene3D" id="3.30.730.10">
    <property type="entry name" value="AP2/ERF domain"/>
    <property type="match status" value="1"/>
</dbReference>
<dbReference type="InterPro" id="IPR036955">
    <property type="entry name" value="AP2/ERF_dom_sf"/>
</dbReference>
<dbReference type="GO" id="GO:0003700">
    <property type="term" value="F:DNA-binding transcription factor activity"/>
    <property type="evidence" value="ECO:0007669"/>
    <property type="project" value="InterPro"/>
</dbReference>
<gene>
    <name evidence="7" type="ORF">FGO68_gene15350</name>
</gene>
<protein>
    <recommendedName>
        <fullName evidence="6">AP2/ERF domain-containing protein</fullName>
    </recommendedName>
</protein>
<proteinExistence type="predicted"/>
<accession>A0A8J8NMA2</accession>
<name>A0A8J8NMA2_HALGN</name>
<dbReference type="InterPro" id="IPR001471">
    <property type="entry name" value="AP2/ERF_dom"/>
</dbReference>
<evidence type="ECO:0000256" key="3">
    <source>
        <dbReference type="ARBA" id="ARBA00023125"/>
    </source>
</evidence>
<comment type="subcellular location">
    <subcellularLocation>
        <location evidence="1">Nucleus</location>
    </subcellularLocation>
</comment>
<dbReference type="GO" id="GO:0005634">
    <property type="term" value="C:nucleus"/>
    <property type="evidence" value="ECO:0007669"/>
    <property type="project" value="UniProtKB-SubCell"/>
</dbReference>
<keyword evidence="3" id="KW-0238">DNA-binding</keyword>
<keyword evidence="2" id="KW-0805">Transcription regulation</keyword>
<keyword evidence="4" id="KW-0804">Transcription</keyword>
<dbReference type="AlphaFoldDB" id="A0A8J8NMA2"/>
<sequence>MQRSNLDHCGKAINKDGVSNNPKSEIILDAKKREVLSLLEGQSEHQNLIIKSKSKVHTIKGHRSSQYRGVSRNGKKWQVQVLGCLRKRYIGSILTEIEAAKIYDCFSIVSHGLKAKTNFSYKKSDIKIIIENFSPEFITSPHKSISLLRKLGSDAQQLK</sequence>
<organism evidence="7 8">
    <name type="scientific">Halteria grandinella</name>
    <dbReference type="NCBI Taxonomy" id="5974"/>
    <lineage>
        <taxon>Eukaryota</taxon>
        <taxon>Sar</taxon>
        <taxon>Alveolata</taxon>
        <taxon>Ciliophora</taxon>
        <taxon>Intramacronucleata</taxon>
        <taxon>Spirotrichea</taxon>
        <taxon>Stichotrichia</taxon>
        <taxon>Sporadotrichida</taxon>
        <taxon>Halteriidae</taxon>
        <taxon>Halteria</taxon>
    </lineage>
</organism>
<keyword evidence="5" id="KW-0539">Nucleus</keyword>
<evidence type="ECO:0000256" key="4">
    <source>
        <dbReference type="ARBA" id="ARBA00023163"/>
    </source>
</evidence>
<evidence type="ECO:0000256" key="1">
    <source>
        <dbReference type="ARBA" id="ARBA00004123"/>
    </source>
</evidence>
<evidence type="ECO:0000256" key="5">
    <source>
        <dbReference type="ARBA" id="ARBA00023242"/>
    </source>
</evidence>
<feature type="domain" description="AP2/ERF" evidence="6">
    <location>
        <begin position="66"/>
        <end position="120"/>
    </location>
</feature>
<evidence type="ECO:0000313" key="8">
    <source>
        <dbReference type="Proteomes" id="UP000785679"/>
    </source>
</evidence>
<dbReference type="SUPFAM" id="SSF54171">
    <property type="entry name" value="DNA-binding domain"/>
    <property type="match status" value="1"/>
</dbReference>